<feature type="region of interest" description="Disordered" evidence="1">
    <location>
        <begin position="312"/>
        <end position="355"/>
    </location>
</feature>
<feature type="region of interest" description="Disordered" evidence="1">
    <location>
        <begin position="103"/>
        <end position="181"/>
    </location>
</feature>
<feature type="compositionally biased region" description="Polar residues" evidence="1">
    <location>
        <begin position="344"/>
        <end position="355"/>
    </location>
</feature>
<name>A0A1Y1IPN5_KLENI</name>
<dbReference type="EMBL" id="DF238125">
    <property type="protein sequence ID" value="GAQ92875.1"/>
    <property type="molecule type" value="Genomic_DNA"/>
</dbReference>
<protein>
    <submittedName>
        <fullName evidence="2">Uncharacterized protein</fullName>
    </submittedName>
</protein>
<feature type="compositionally biased region" description="Low complexity" evidence="1">
    <location>
        <begin position="145"/>
        <end position="155"/>
    </location>
</feature>
<gene>
    <name evidence="2" type="ORF">KFL_011760050</name>
</gene>
<proteinExistence type="predicted"/>
<keyword evidence="3" id="KW-1185">Reference proteome</keyword>
<sequence>MAAVSGDDDDQAFVAKLLKVLHREGVLEVEALHAVIAQFLARCLDDLLPGDVRAQWEPNDTREPLALMVRGSPVVLDDQFPEGDAWAFLRHFDALREHCFEHGDAPRTPTQAGTDSFAFAPTAAPPLAEPARDHGKQLRHPQPTRSASSSESSGSDSDDSDSGDSGPPPRRSKPPASPDTGCADVARVLARHGLTIEDCRNSKKLGNKKGFVKQNAIDALCDLAVGGHAAQAPGGGAGPGASIGPGEGATIVSEFTKAMTKQTVEFRRAVTKQTDAMVGLQERTLHHLAGQTQRHVDGYVRLALGTRDAPQPIEARLPCSDSGESGKKRKDPGSRFEEVEVSKKASSQQLSGDKN</sequence>
<dbReference type="AlphaFoldDB" id="A0A1Y1IPN5"/>
<evidence type="ECO:0000313" key="3">
    <source>
        <dbReference type="Proteomes" id="UP000054558"/>
    </source>
</evidence>
<organism evidence="2 3">
    <name type="scientific">Klebsormidium nitens</name>
    <name type="common">Green alga</name>
    <name type="synonym">Ulothrix nitens</name>
    <dbReference type="NCBI Taxonomy" id="105231"/>
    <lineage>
        <taxon>Eukaryota</taxon>
        <taxon>Viridiplantae</taxon>
        <taxon>Streptophyta</taxon>
        <taxon>Klebsormidiophyceae</taxon>
        <taxon>Klebsormidiales</taxon>
        <taxon>Klebsormidiaceae</taxon>
        <taxon>Klebsormidium</taxon>
    </lineage>
</organism>
<reference evidence="2 3" key="1">
    <citation type="journal article" date="2014" name="Nat. Commun.">
        <title>Klebsormidium flaccidum genome reveals primary factors for plant terrestrial adaptation.</title>
        <authorList>
            <person name="Hori K."/>
            <person name="Maruyama F."/>
            <person name="Fujisawa T."/>
            <person name="Togashi T."/>
            <person name="Yamamoto N."/>
            <person name="Seo M."/>
            <person name="Sato S."/>
            <person name="Yamada T."/>
            <person name="Mori H."/>
            <person name="Tajima N."/>
            <person name="Moriyama T."/>
            <person name="Ikeuchi M."/>
            <person name="Watanabe M."/>
            <person name="Wada H."/>
            <person name="Kobayashi K."/>
            <person name="Saito M."/>
            <person name="Masuda T."/>
            <person name="Sasaki-Sekimoto Y."/>
            <person name="Mashiguchi K."/>
            <person name="Awai K."/>
            <person name="Shimojima M."/>
            <person name="Masuda S."/>
            <person name="Iwai M."/>
            <person name="Nobusawa T."/>
            <person name="Narise T."/>
            <person name="Kondo S."/>
            <person name="Saito H."/>
            <person name="Sato R."/>
            <person name="Murakawa M."/>
            <person name="Ihara Y."/>
            <person name="Oshima-Yamada Y."/>
            <person name="Ohtaka K."/>
            <person name="Satoh M."/>
            <person name="Sonobe K."/>
            <person name="Ishii M."/>
            <person name="Ohtani R."/>
            <person name="Kanamori-Sato M."/>
            <person name="Honoki R."/>
            <person name="Miyazaki D."/>
            <person name="Mochizuki H."/>
            <person name="Umetsu J."/>
            <person name="Higashi K."/>
            <person name="Shibata D."/>
            <person name="Kamiya Y."/>
            <person name="Sato N."/>
            <person name="Nakamura Y."/>
            <person name="Tabata S."/>
            <person name="Ida S."/>
            <person name="Kurokawa K."/>
            <person name="Ohta H."/>
        </authorList>
    </citation>
    <scope>NUCLEOTIDE SEQUENCE [LARGE SCALE GENOMIC DNA]</scope>
    <source>
        <strain evidence="2 3">NIES-2285</strain>
    </source>
</reference>
<evidence type="ECO:0000313" key="2">
    <source>
        <dbReference type="EMBL" id="GAQ92875.1"/>
    </source>
</evidence>
<evidence type="ECO:0000256" key="1">
    <source>
        <dbReference type="SAM" id="MobiDB-lite"/>
    </source>
</evidence>
<feature type="compositionally biased region" description="Basic and acidic residues" evidence="1">
    <location>
        <begin position="331"/>
        <end position="343"/>
    </location>
</feature>
<accession>A0A1Y1IPN5</accession>
<dbReference type="Proteomes" id="UP000054558">
    <property type="component" value="Unassembled WGS sequence"/>
</dbReference>